<comment type="caution">
    <text evidence="3">The sequence shown here is derived from an EMBL/GenBank/DDBJ whole genome shotgun (WGS) entry which is preliminary data.</text>
</comment>
<evidence type="ECO:0000256" key="1">
    <source>
        <dbReference type="SAM" id="SignalP"/>
    </source>
</evidence>
<keyword evidence="1" id="KW-0732">Signal</keyword>
<proteinExistence type="predicted"/>
<name>A0AA39GJE6_SARSR</name>
<protein>
    <recommendedName>
        <fullName evidence="2">DUF7907 domain-containing protein</fullName>
    </recommendedName>
</protein>
<sequence>MKFSAACLTALAGFALAQDTQSEPFKLVLCSDDKSLNGYPLTSCHTGAAIESLCLYDKTGSEFRFNTTAGAPPAAKGYTPSGELVWDLVGTGFSVSEPMYFSVDPSTNVALPLFTPSDSDIQYVAFENKTDALRVFSYVDDTKNPPKTTGPTALNRWYVCSTNYSGYQYKTLTWVLGNGKPQNPSCKKVDVRRQF</sequence>
<dbReference type="Pfam" id="PF25484">
    <property type="entry name" value="DUF7907"/>
    <property type="match status" value="1"/>
</dbReference>
<reference evidence="3" key="1">
    <citation type="submission" date="2022-10" db="EMBL/GenBank/DDBJ databases">
        <title>Determination and structural analysis of whole genome sequence of Sarocladium strictum F4-1.</title>
        <authorList>
            <person name="Hu L."/>
            <person name="Jiang Y."/>
        </authorList>
    </citation>
    <scope>NUCLEOTIDE SEQUENCE</scope>
    <source>
        <strain evidence="3">F4-1</strain>
    </source>
</reference>
<feature type="signal peptide" evidence="1">
    <location>
        <begin position="1"/>
        <end position="17"/>
    </location>
</feature>
<evidence type="ECO:0000259" key="2">
    <source>
        <dbReference type="Pfam" id="PF25484"/>
    </source>
</evidence>
<accession>A0AA39GJE6</accession>
<evidence type="ECO:0000313" key="4">
    <source>
        <dbReference type="Proteomes" id="UP001175261"/>
    </source>
</evidence>
<gene>
    <name evidence="3" type="ORF">NLU13_4381</name>
</gene>
<dbReference type="InterPro" id="IPR057229">
    <property type="entry name" value="DUF7907"/>
</dbReference>
<evidence type="ECO:0000313" key="3">
    <source>
        <dbReference type="EMBL" id="KAK0388136.1"/>
    </source>
</evidence>
<feature type="domain" description="DUF7907" evidence="2">
    <location>
        <begin position="22"/>
        <end position="195"/>
    </location>
</feature>
<feature type="chain" id="PRO_5041268407" description="DUF7907 domain-containing protein" evidence="1">
    <location>
        <begin position="18"/>
        <end position="195"/>
    </location>
</feature>
<dbReference type="Proteomes" id="UP001175261">
    <property type="component" value="Unassembled WGS sequence"/>
</dbReference>
<organism evidence="3 4">
    <name type="scientific">Sarocladium strictum</name>
    <name type="common">Black bundle disease fungus</name>
    <name type="synonym">Acremonium strictum</name>
    <dbReference type="NCBI Taxonomy" id="5046"/>
    <lineage>
        <taxon>Eukaryota</taxon>
        <taxon>Fungi</taxon>
        <taxon>Dikarya</taxon>
        <taxon>Ascomycota</taxon>
        <taxon>Pezizomycotina</taxon>
        <taxon>Sordariomycetes</taxon>
        <taxon>Hypocreomycetidae</taxon>
        <taxon>Hypocreales</taxon>
        <taxon>Sarocladiaceae</taxon>
        <taxon>Sarocladium</taxon>
    </lineage>
</organism>
<keyword evidence="4" id="KW-1185">Reference proteome</keyword>
<dbReference type="EMBL" id="JAPDFR010000003">
    <property type="protein sequence ID" value="KAK0388136.1"/>
    <property type="molecule type" value="Genomic_DNA"/>
</dbReference>
<dbReference type="AlphaFoldDB" id="A0AA39GJE6"/>